<evidence type="ECO:0000313" key="3">
    <source>
        <dbReference type="Proteomes" id="UP000182491"/>
    </source>
</evidence>
<dbReference type="STRING" id="388950.GCA_001611675_03510"/>
<dbReference type="AlphaFoldDB" id="A0A1I7FPN3"/>
<evidence type="ECO:0000256" key="1">
    <source>
        <dbReference type="SAM" id="SignalP"/>
    </source>
</evidence>
<organism evidence="2 3">
    <name type="scientific">Pontibacter akesuensis</name>
    <dbReference type="NCBI Taxonomy" id="388950"/>
    <lineage>
        <taxon>Bacteria</taxon>
        <taxon>Pseudomonadati</taxon>
        <taxon>Bacteroidota</taxon>
        <taxon>Cytophagia</taxon>
        <taxon>Cytophagales</taxon>
        <taxon>Hymenobacteraceae</taxon>
        <taxon>Pontibacter</taxon>
    </lineage>
</organism>
<proteinExistence type="predicted"/>
<protein>
    <recommendedName>
        <fullName evidence="4">Nuclear transport factor 2 family protein</fullName>
    </recommendedName>
</protein>
<feature type="chain" id="PRO_5010180491" description="Nuclear transport factor 2 family protein" evidence="1">
    <location>
        <begin position="21"/>
        <end position="172"/>
    </location>
</feature>
<gene>
    <name evidence="2" type="ORF">SAMN04487941_0375</name>
</gene>
<dbReference type="RefSeq" id="WP_068839364.1">
    <property type="nucleotide sequence ID" value="NZ_BMXC01000001.1"/>
</dbReference>
<keyword evidence="3" id="KW-1185">Reference proteome</keyword>
<feature type="signal peptide" evidence="1">
    <location>
        <begin position="1"/>
        <end position="20"/>
    </location>
</feature>
<dbReference type="Proteomes" id="UP000182491">
    <property type="component" value="Unassembled WGS sequence"/>
</dbReference>
<dbReference type="EMBL" id="FPCA01000001">
    <property type="protein sequence ID" value="SFU38159.1"/>
    <property type="molecule type" value="Genomic_DNA"/>
</dbReference>
<accession>A0A1I7FPN3</accession>
<evidence type="ECO:0000313" key="2">
    <source>
        <dbReference type="EMBL" id="SFU38159.1"/>
    </source>
</evidence>
<evidence type="ECO:0008006" key="4">
    <source>
        <dbReference type="Google" id="ProtNLM"/>
    </source>
</evidence>
<keyword evidence="1" id="KW-0732">Signal</keyword>
<sequence length="172" mass="19908">MKSTLLTVLLLLTAFCTSFSQTTDFSKKPNAAKIQEAKTIVNTIFTDLKNNRHEKVADFMVESIGKTWDAATKIKNKNDYLSKMQIISVSPPEGVYGSLDGYDLIEEAYLPGSDRYFRHTYISYHEGSKLIWEFRFYINSKQKLTIDYIGWSEKNPFEYMSTSDMLAPRYFN</sequence>
<dbReference type="OrthoDB" id="1121082at2"/>
<reference evidence="3" key="1">
    <citation type="submission" date="2016-10" db="EMBL/GenBank/DDBJ databases">
        <authorList>
            <person name="Varghese N."/>
        </authorList>
    </citation>
    <scope>NUCLEOTIDE SEQUENCE [LARGE SCALE GENOMIC DNA]</scope>
    <source>
        <strain evidence="3">DSM 18820</strain>
    </source>
</reference>
<name>A0A1I7FPN3_9BACT</name>